<dbReference type="AlphaFoldDB" id="A0A0S4LHM3"/>
<feature type="region of interest" description="Disordered" evidence="1">
    <location>
        <begin position="144"/>
        <end position="168"/>
    </location>
</feature>
<organism evidence="2 3">
    <name type="scientific">Candidatus Nitrospira nitrificans</name>
    <dbReference type="NCBI Taxonomy" id="1742973"/>
    <lineage>
        <taxon>Bacteria</taxon>
        <taxon>Pseudomonadati</taxon>
        <taxon>Nitrospirota</taxon>
        <taxon>Nitrospiria</taxon>
        <taxon>Nitrospirales</taxon>
        <taxon>Nitrospiraceae</taxon>
        <taxon>Nitrospira</taxon>
    </lineage>
</organism>
<proteinExistence type="predicted"/>
<keyword evidence="3" id="KW-1185">Reference proteome</keyword>
<dbReference type="STRING" id="1742973.COMA2_30032"/>
<evidence type="ECO:0000256" key="1">
    <source>
        <dbReference type="SAM" id="MobiDB-lite"/>
    </source>
</evidence>
<evidence type="ECO:0000313" key="2">
    <source>
        <dbReference type="EMBL" id="CUS37013.1"/>
    </source>
</evidence>
<dbReference type="Proteomes" id="UP000198736">
    <property type="component" value="Unassembled WGS sequence"/>
</dbReference>
<accession>A0A0S4LHM3</accession>
<protein>
    <submittedName>
        <fullName evidence="2">Uncharacterized protein</fullName>
    </submittedName>
</protein>
<reference evidence="3" key="1">
    <citation type="submission" date="2015-10" db="EMBL/GenBank/DDBJ databases">
        <authorList>
            <person name="Luecker S."/>
            <person name="Luecker S."/>
        </authorList>
    </citation>
    <scope>NUCLEOTIDE SEQUENCE [LARGE SCALE GENOMIC DNA]</scope>
</reference>
<sequence length="168" mass="18154">MRVSGRFLPEAQARAMNSTMSLRLASVVAAVAALMLTGCGHRATGPLSVFTDHSAGDRSVLAGEWEYEDGGAVVLRLDNQGNGTYAFKDGRFETIRLSGRTWVGKWSQKENDRDGGFRVTLTADSVEGEGTWWYERIGADTSPSEKGGTFHLTKKTSVTRLGDTPPAP</sequence>
<dbReference type="EMBL" id="CZPZ01000023">
    <property type="protein sequence ID" value="CUS37013.1"/>
    <property type="molecule type" value="Genomic_DNA"/>
</dbReference>
<evidence type="ECO:0000313" key="3">
    <source>
        <dbReference type="Proteomes" id="UP000198736"/>
    </source>
</evidence>
<name>A0A0S4LHM3_9BACT</name>
<gene>
    <name evidence="2" type="ORF">COMA2_30032</name>
</gene>